<proteinExistence type="predicted"/>
<protein>
    <submittedName>
        <fullName evidence="1">Uncharacterized protein</fullName>
    </submittedName>
</protein>
<feature type="non-terminal residue" evidence="1">
    <location>
        <position position="89"/>
    </location>
</feature>
<dbReference type="Proteomes" id="UP000663851">
    <property type="component" value="Unassembled WGS sequence"/>
</dbReference>
<dbReference type="EMBL" id="CAJOBO010014708">
    <property type="protein sequence ID" value="CAF4619308.1"/>
    <property type="molecule type" value="Genomic_DNA"/>
</dbReference>
<comment type="caution">
    <text evidence="1">The sequence shown here is derived from an EMBL/GenBank/DDBJ whole genome shotgun (WGS) entry which is preliminary data.</text>
</comment>
<evidence type="ECO:0000313" key="2">
    <source>
        <dbReference type="Proteomes" id="UP000663851"/>
    </source>
</evidence>
<organism evidence="1 2">
    <name type="scientific">Rotaria socialis</name>
    <dbReference type="NCBI Taxonomy" id="392032"/>
    <lineage>
        <taxon>Eukaryota</taxon>
        <taxon>Metazoa</taxon>
        <taxon>Spiralia</taxon>
        <taxon>Gnathifera</taxon>
        <taxon>Rotifera</taxon>
        <taxon>Eurotatoria</taxon>
        <taxon>Bdelloidea</taxon>
        <taxon>Philodinida</taxon>
        <taxon>Philodinidae</taxon>
        <taxon>Rotaria</taxon>
    </lineage>
</organism>
<dbReference type="AlphaFoldDB" id="A0A821DEL6"/>
<evidence type="ECO:0000313" key="1">
    <source>
        <dbReference type="EMBL" id="CAF4619308.1"/>
    </source>
</evidence>
<accession>A0A821DEL6</accession>
<sequence>MYKKSFYSRRVILRRKRRLRKLDYNRNYSISLSSSLSDNGNEAYNVSQYVQNAQAISSNIMTASNEEISAYENYHEDEYDNINELNDFQ</sequence>
<gene>
    <name evidence="1" type="ORF">HFQ381_LOCUS34303</name>
</gene>
<reference evidence="1" key="1">
    <citation type="submission" date="2021-02" db="EMBL/GenBank/DDBJ databases">
        <authorList>
            <person name="Nowell W R."/>
        </authorList>
    </citation>
    <scope>NUCLEOTIDE SEQUENCE</scope>
</reference>
<name>A0A821DEL6_9BILA</name>